<keyword evidence="2" id="KW-1185">Reference proteome</keyword>
<protein>
    <submittedName>
        <fullName evidence="1">Uncharacterized protein</fullName>
    </submittedName>
</protein>
<sequence length="1169" mass="128616">MSVPRSCDGFALVIALSMMAFVLLLLLALTTFTQTQVATSNVGITKLRAEQSALLSLNLALGHLQKMTGSDQRVTSRADILDGGYANLVPAEAKKYWTGVWRSDDANPLNPNSKTFIGWLASMPTENNELSSITSNLLDPYELVSAGTDSSGAFVPAVEAETITRVDDNLAYAWAVLDEGVKAKVNARSWEEDTDVYESTDSLSQSLRFGAAESAKAEVLTGLSDFRSLMTVGERSQMSNLIDLELRFGTEIWAPYQHDLTVQSYGVLADVKNGGLRRDLSRGLSDQLSELSNQNITDVFPMKWDSLAAWSNIYKLLDNPNADMPVLKPRNTLPVSWDGARAEFDADLLSTEPLIDGAISDWKLVSHPIAPVVQQFIWRVGGVISDYSDSQIGNRWDWRDDRPDDSPSVKERWAEILQGRHVISPLVVLWNPYNVALDTSDYRITYDPAADMQIVVRDGATGATQGLFGTPTNIVDLWQDHDSTTRTGHFTFSLFSDYDWRDITNLNQTVLQPGEMKIFAIQFTPATSQGYKNYNGAAGGFGGWVDGRPLPTQMIGPVGGAPHNTFRAVISSQDFDVTDTNSEWIHDSLDLDFGENTSMTDINDFRLTLAITDAKYTSGEPNEGFVVRDVWGLRPPASESGSYPFTDLWAGTDETSSGSEDFTLWDYYHVVSSSNIQLGSSAADILYAANIVARLKTSSAELGADSIPYIAHYNPLAWHARPGHSSEVHSPLWDVSVFDRAEWNSDKAMIDSINSGIARAGNSVSFAGQEHVVLKELPRQPLNSIGQLMHAEVGALDTVPLYTIGSSYAPPFGALTETIYTGSGNVDGNGTALEAIDLAWHYNDALFDSWFFSTVPEAGQALMYPPFETFDTEYVSQGKKLPNSRYKYYSRHDVIDDDYMSELRDIDTAAATLMVDGPFNVNSTSVEAWKAVLATLLQANEFRYFDIFANGIRSLTAAELEVPVSRFQHPMASNSGADVETNSEAWAGFRSLNSDELTDLAEEIVRQVKMRGPFRSLSDFINRRLVDNETGRAGALQAALDMTVNTVADFGGEPTETEVWGDSVDWDKHAPASGAGAPGWILQNDLLQSLAPSLSARSDTFRIRAYGASLNPLTRDVERAAVCEAVVQRVPTWVDSTDDPEINSAIPDNQRFGRQYVIVSFRWLSEDEI</sequence>
<dbReference type="EMBL" id="JARXIC010000002">
    <property type="protein sequence ID" value="MDQ8193025.1"/>
    <property type="molecule type" value="Genomic_DNA"/>
</dbReference>
<reference evidence="1 2" key="1">
    <citation type="submission" date="2023-04" db="EMBL/GenBank/DDBJ databases">
        <title>A novel bacteria isolated from coastal sediment.</title>
        <authorList>
            <person name="Liu X.-J."/>
            <person name="Du Z.-J."/>
        </authorList>
    </citation>
    <scope>NUCLEOTIDE SEQUENCE [LARGE SCALE GENOMIC DNA]</scope>
    <source>
        <strain evidence="1 2">SDUM461004</strain>
    </source>
</reference>
<name>A0ABU1AE41_9BACT</name>
<proteinExistence type="predicted"/>
<accession>A0ABU1AE41</accession>
<dbReference type="RefSeq" id="WP_308983534.1">
    <property type="nucleotide sequence ID" value="NZ_JARXIC010000002.1"/>
</dbReference>
<organism evidence="1 2">
    <name type="scientific">Thalassobacterium sedimentorum</name>
    <dbReference type="NCBI Taxonomy" id="3041258"/>
    <lineage>
        <taxon>Bacteria</taxon>
        <taxon>Pseudomonadati</taxon>
        <taxon>Verrucomicrobiota</taxon>
        <taxon>Opitutia</taxon>
        <taxon>Puniceicoccales</taxon>
        <taxon>Coraliomargaritaceae</taxon>
        <taxon>Thalassobacterium</taxon>
    </lineage>
</organism>
<dbReference type="Proteomes" id="UP001243717">
    <property type="component" value="Unassembled WGS sequence"/>
</dbReference>
<evidence type="ECO:0000313" key="1">
    <source>
        <dbReference type="EMBL" id="MDQ8193025.1"/>
    </source>
</evidence>
<gene>
    <name evidence="1" type="ORF">QEH59_01215</name>
</gene>
<evidence type="ECO:0000313" key="2">
    <source>
        <dbReference type="Proteomes" id="UP001243717"/>
    </source>
</evidence>
<comment type="caution">
    <text evidence="1">The sequence shown here is derived from an EMBL/GenBank/DDBJ whole genome shotgun (WGS) entry which is preliminary data.</text>
</comment>